<protein>
    <submittedName>
        <fullName evidence="1">Uncharacterized protein</fullName>
    </submittedName>
</protein>
<dbReference type="Pfam" id="PF24741">
    <property type="entry name" value="AlkZ-rel"/>
    <property type="match status" value="1"/>
</dbReference>
<accession>A0A1I6K2H1</accession>
<dbReference type="AlphaFoldDB" id="A0A1I6K2H1"/>
<evidence type="ECO:0000313" key="2">
    <source>
        <dbReference type="Proteomes" id="UP000214760"/>
    </source>
</evidence>
<organism evidence="1 2">
    <name type="scientific">[Clostridium] aminophilum</name>
    <dbReference type="NCBI Taxonomy" id="1526"/>
    <lineage>
        <taxon>Bacteria</taxon>
        <taxon>Bacillati</taxon>
        <taxon>Bacillota</taxon>
        <taxon>Clostridia</taxon>
        <taxon>Lachnospirales</taxon>
        <taxon>Lachnospiraceae</taxon>
    </lineage>
</organism>
<dbReference type="InterPro" id="IPR056298">
    <property type="entry name" value="AlkZ-rel"/>
</dbReference>
<dbReference type="Proteomes" id="UP000214760">
    <property type="component" value="Unassembled WGS sequence"/>
</dbReference>
<dbReference type="RefSeq" id="WP_051684750.1">
    <property type="nucleotide sequence ID" value="NZ_FOZC01000014.1"/>
</dbReference>
<name>A0A1I6K2H1_9FIRM</name>
<evidence type="ECO:0000313" key="1">
    <source>
        <dbReference type="EMBL" id="SFR85439.1"/>
    </source>
</evidence>
<dbReference type="EMBL" id="FOZC01000014">
    <property type="protein sequence ID" value="SFR85439.1"/>
    <property type="molecule type" value="Genomic_DNA"/>
</dbReference>
<gene>
    <name evidence="1" type="ORF">SAMN02910262_02220</name>
</gene>
<sequence>MENENGKWIMHGVKWDDPQCLHMVQDAINYINEIGFLPLFKNDIPGFSLEEQTVPEYWWSGDPEVDPWEWREQIAKSGEVAYGKFFEKKAGFISKEWLPYFANFRRNGYDFDALWDDEKASRKQKKIMDLFENEDEIYSNEIKARAGFGKDGEKGFEGTLTDLQMRTYLIVREFRQRVNRKGGFYGWPIAIYAKPESVWGYDHVTSRYCEEPAESGKAILQHIIELYPDADERLTRKLIGGCSAAVKPVLKKKYC</sequence>
<proteinExistence type="predicted"/>
<reference evidence="1 2" key="1">
    <citation type="submission" date="2016-10" db="EMBL/GenBank/DDBJ databases">
        <authorList>
            <person name="de Groot N.N."/>
        </authorList>
    </citation>
    <scope>NUCLEOTIDE SEQUENCE [LARGE SCALE GENOMIC DNA]</scope>
    <source>
        <strain evidence="1 2">F</strain>
    </source>
</reference>